<dbReference type="SUPFAM" id="SSF52833">
    <property type="entry name" value="Thioredoxin-like"/>
    <property type="match status" value="1"/>
</dbReference>
<dbReference type="GO" id="GO:0045454">
    <property type="term" value="P:cell redox homeostasis"/>
    <property type="evidence" value="ECO:0007669"/>
    <property type="project" value="TreeGrafter"/>
</dbReference>
<dbReference type="AlphaFoldDB" id="A0A1F6P7Y8"/>
<dbReference type="STRING" id="1798705.A2563_00480"/>
<comment type="caution">
    <text evidence="13">The sequence shown here is derived from an EMBL/GenBank/DDBJ whole genome shotgun (WGS) entry which is preliminary data.</text>
</comment>
<comment type="catalytic activity">
    <reaction evidence="11">
        <text>a hydroperoxide + [thioredoxin]-dithiol = an alcohol + [thioredoxin]-disulfide + H2O</text>
        <dbReference type="Rhea" id="RHEA:62620"/>
        <dbReference type="Rhea" id="RHEA-COMP:10698"/>
        <dbReference type="Rhea" id="RHEA-COMP:10700"/>
        <dbReference type="ChEBI" id="CHEBI:15377"/>
        <dbReference type="ChEBI" id="CHEBI:29950"/>
        <dbReference type="ChEBI" id="CHEBI:30879"/>
        <dbReference type="ChEBI" id="CHEBI:35924"/>
        <dbReference type="ChEBI" id="CHEBI:50058"/>
        <dbReference type="EC" id="1.11.1.24"/>
    </reaction>
</comment>
<dbReference type="GO" id="GO:0008379">
    <property type="term" value="F:thioredoxin peroxidase activity"/>
    <property type="evidence" value="ECO:0007669"/>
    <property type="project" value="TreeGrafter"/>
</dbReference>
<keyword evidence="5" id="KW-0049">Antioxidant</keyword>
<dbReference type="InterPro" id="IPR013766">
    <property type="entry name" value="Thioredoxin_domain"/>
</dbReference>
<evidence type="ECO:0000256" key="10">
    <source>
        <dbReference type="ARBA" id="ARBA00038489"/>
    </source>
</evidence>
<evidence type="ECO:0000256" key="1">
    <source>
        <dbReference type="ARBA" id="ARBA00003330"/>
    </source>
</evidence>
<organism evidence="13 14">
    <name type="scientific">Candidatus Magasanikbacteria bacterium RIFOXYD1_FULL_40_23</name>
    <dbReference type="NCBI Taxonomy" id="1798705"/>
    <lineage>
        <taxon>Bacteria</taxon>
        <taxon>Candidatus Magasanikiibacteriota</taxon>
    </lineage>
</organism>
<dbReference type="InterPro" id="IPR036249">
    <property type="entry name" value="Thioredoxin-like_sf"/>
</dbReference>
<accession>A0A1F6P7Y8</accession>
<comment type="subunit">
    <text evidence="2">Monomer.</text>
</comment>
<keyword evidence="6" id="KW-0560">Oxidoreductase</keyword>
<keyword evidence="4" id="KW-0575">Peroxidase</keyword>
<proteinExistence type="inferred from homology"/>
<name>A0A1F6P7Y8_9BACT</name>
<evidence type="ECO:0000256" key="9">
    <source>
        <dbReference type="ARBA" id="ARBA00032824"/>
    </source>
</evidence>
<evidence type="ECO:0000259" key="12">
    <source>
        <dbReference type="PROSITE" id="PS51352"/>
    </source>
</evidence>
<evidence type="ECO:0000256" key="7">
    <source>
        <dbReference type="ARBA" id="ARBA00023157"/>
    </source>
</evidence>
<dbReference type="Gene3D" id="3.40.30.10">
    <property type="entry name" value="Glutaredoxin"/>
    <property type="match status" value="1"/>
</dbReference>
<feature type="domain" description="Thioredoxin" evidence="12">
    <location>
        <begin position="2"/>
        <end position="147"/>
    </location>
</feature>
<evidence type="ECO:0000256" key="5">
    <source>
        <dbReference type="ARBA" id="ARBA00022862"/>
    </source>
</evidence>
<dbReference type="GO" id="GO:0005737">
    <property type="term" value="C:cytoplasm"/>
    <property type="evidence" value="ECO:0007669"/>
    <property type="project" value="TreeGrafter"/>
</dbReference>
<evidence type="ECO:0000256" key="3">
    <source>
        <dbReference type="ARBA" id="ARBA00013017"/>
    </source>
</evidence>
<keyword evidence="8" id="KW-0676">Redox-active center</keyword>
<keyword evidence="7" id="KW-1015">Disulfide bond</keyword>
<dbReference type="Pfam" id="PF00578">
    <property type="entry name" value="AhpC-TSA"/>
    <property type="match status" value="1"/>
</dbReference>
<dbReference type="EC" id="1.11.1.24" evidence="3"/>
<evidence type="ECO:0000313" key="14">
    <source>
        <dbReference type="Proteomes" id="UP000176634"/>
    </source>
</evidence>
<dbReference type="PANTHER" id="PTHR42801:SF4">
    <property type="entry name" value="AHPC_TSA FAMILY PROTEIN"/>
    <property type="match status" value="1"/>
</dbReference>
<comment type="similarity">
    <text evidence="10">Belongs to the peroxiredoxin family. BCP/PrxQ subfamily.</text>
</comment>
<evidence type="ECO:0000256" key="11">
    <source>
        <dbReference type="ARBA" id="ARBA00049091"/>
    </source>
</evidence>
<dbReference type="InterPro" id="IPR000866">
    <property type="entry name" value="AhpC/TSA"/>
</dbReference>
<protein>
    <recommendedName>
        <fullName evidence="3">thioredoxin-dependent peroxiredoxin</fullName>
        <ecNumber evidence="3">1.11.1.24</ecNumber>
    </recommendedName>
    <alternativeName>
        <fullName evidence="9">Thioredoxin peroxidase</fullName>
    </alternativeName>
</protein>
<evidence type="ECO:0000256" key="4">
    <source>
        <dbReference type="ARBA" id="ARBA00022559"/>
    </source>
</evidence>
<dbReference type="EMBL" id="MFRA01000008">
    <property type="protein sequence ID" value="OGH92054.1"/>
    <property type="molecule type" value="Genomic_DNA"/>
</dbReference>
<evidence type="ECO:0000256" key="2">
    <source>
        <dbReference type="ARBA" id="ARBA00011245"/>
    </source>
</evidence>
<sequence length="147" mass="16828">MLEEKILAPDFTLPDQNYVNHKLSDYRGQWVLLYFYPADDTPGCTTEACNFKDNLPTFEDLKVKVFGISTDSVESHQEFVNKYSLNFTLLSDSEKEVVEKYEANGMVGTKRVSYLINPQGEIFKAYDKVKPENHVGEVLADLNSYPQ</sequence>
<comment type="function">
    <text evidence="1">Thiol-specific peroxidase that catalyzes the reduction of hydrogen peroxide and organic hydroperoxides to water and alcohols, respectively. Plays a role in cell protection against oxidative stress by detoxifying peroxides and as sensor of hydrogen peroxide-mediated signaling events.</text>
</comment>
<evidence type="ECO:0000313" key="13">
    <source>
        <dbReference type="EMBL" id="OGH92054.1"/>
    </source>
</evidence>
<dbReference type="GO" id="GO:0034599">
    <property type="term" value="P:cellular response to oxidative stress"/>
    <property type="evidence" value="ECO:0007669"/>
    <property type="project" value="TreeGrafter"/>
</dbReference>
<evidence type="ECO:0000256" key="8">
    <source>
        <dbReference type="ARBA" id="ARBA00023284"/>
    </source>
</evidence>
<dbReference type="FunFam" id="3.40.30.10:FF:000007">
    <property type="entry name" value="Thioredoxin-dependent thiol peroxidase"/>
    <property type="match status" value="1"/>
</dbReference>
<dbReference type="CDD" id="cd03017">
    <property type="entry name" value="PRX_BCP"/>
    <property type="match status" value="1"/>
</dbReference>
<dbReference type="InterPro" id="IPR050924">
    <property type="entry name" value="Peroxiredoxin_BCP/PrxQ"/>
</dbReference>
<gene>
    <name evidence="13" type="ORF">A2563_00480</name>
</gene>
<dbReference type="PROSITE" id="PS51352">
    <property type="entry name" value="THIOREDOXIN_2"/>
    <property type="match status" value="1"/>
</dbReference>
<dbReference type="Proteomes" id="UP000176634">
    <property type="component" value="Unassembled WGS sequence"/>
</dbReference>
<dbReference type="PANTHER" id="PTHR42801">
    <property type="entry name" value="THIOREDOXIN-DEPENDENT PEROXIDE REDUCTASE"/>
    <property type="match status" value="1"/>
</dbReference>
<reference evidence="13 14" key="1">
    <citation type="journal article" date="2016" name="Nat. Commun.">
        <title>Thousands of microbial genomes shed light on interconnected biogeochemical processes in an aquifer system.</title>
        <authorList>
            <person name="Anantharaman K."/>
            <person name="Brown C.T."/>
            <person name="Hug L.A."/>
            <person name="Sharon I."/>
            <person name="Castelle C.J."/>
            <person name="Probst A.J."/>
            <person name="Thomas B.C."/>
            <person name="Singh A."/>
            <person name="Wilkins M.J."/>
            <person name="Karaoz U."/>
            <person name="Brodie E.L."/>
            <person name="Williams K.H."/>
            <person name="Hubbard S.S."/>
            <person name="Banfield J.F."/>
        </authorList>
    </citation>
    <scope>NUCLEOTIDE SEQUENCE [LARGE SCALE GENOMIC DNA]</scope>
</reference>
<evidence type="ECO:0000256" key="6">
    <source>
        <dbReference type="ARBA" id="ARBA00023002"/>
    </source>
</evidence>